<dbReference type="InterPro" id="IPR039893">
    <property type="entry name" value="CEP120-like"/>
</dbReference>
<name>A0A7M5XD11_9CNID</name>
<dbReference type="RefSeq" id="XP_066916000.1">
    <property type="nucleotide sequence ID" value="XM_067059899.1"/>
</dbReference>
<feature type="domain" description="DUF3668" evidence="3">
    <location>
        <begin position="2"/>
        <end position="149"/>
    </location>
</feature>
<feature type="coiled-coil region" evidence="1">
    <location>
        <begin position="493"/>
        <end position="705"/>
    </location>
</feature>
<dbReference type="GO" id="GO:0005813">
    <property type="term" value="C:centrosome"/>
    <property type="evidence" value="ECO:0007669"/>
    <property type="project" value="TreeGrafter"/>
</dbReference>
<evidence type="ECO:0000256" key="1">
    <source>
        <dbReference type="SAM" id="Coils"/>
    </source>
</evidence>
<dbReference type="Pfam" id="PF12416">
    <property type="entry name" value="DUF3668"/>
    <property type="match status" value="1"/>
</dbReference>
<dbReference type="Proteomes" id="UP000594262">
    <property type="component" value="Unplaced"/>
</dbReference>
<evidence type="ECO:0000313" key="5">
    <source>
        <dbReference type="Proteomes" id="UP000594262"/>
    </source>
</evidence>
<proteinExistence type="predicted"/>
<keyword evidence="5" id="KW-1185">Reference proteome</keyword>
<dbReference type="GeneID" id="136803151"/>
<feature type="region of interest" description="Disordered" evidence="2">
    <location>
        <begin position="156"/>
        <end position="232"/>
    </location>
</feature>
<feature type="compositionally biased region" description="Polar residues" evidence="2">
    <location>
        <begin position="201"/>
        <end position="214"/>
    </location>
</feature>
<protein>
    <recommendedName>
        <fullName evidence="3">DUF3668 domain-containing protein</fullName>
    </recommendedName>
</protein>
<evidence type="ECO:0000256" key="2">
    <source>
        <dbReference type="SAM" id="MobiDB-lite"/>
    </source>
</evidence>
<accession>A0A7M5XD11</accession>
<reference evidence="4" key="1">
    <citation type="submission" date="2021-01" db="UniProtKB">
        <authorList>
            <consortium name="EnsemblMetazoa"/>
        </authorList>
    </citation>
    <scope>IDENTIFICATION</scope>
</reference>
<dbReference type="EnsemblMetazoa" id="CLYHEMT021304.1">
    <property type="protein sequence ID" value="CLYHEMP021304.1"/>
    <property type="gene ID" value="CLYHEMG021304"/>
</dbReference>
<dbReference type="PANTHER" id="PTHR21574">
    <property type="entry name" value="CENTROSOMAL PROTEIN OF 120 KDA"/>
    <property type="match status" value="1"/>
</dbReference>
<dbReference type="InterPro" id="IPR022136">
    <property type="entry name" value="DUF3668"/>
</dbReference>
<dbReference type="GO" id="GO:1903724">
    <property type="term" value="P:positive regulation of centriole elongation"/>
    <property type="evidence" value="ECO:0007669"/>
    <property type="project" value="TreeGrafter"/>
</dbReference>
<evidence type="ECO:0000259" key="3">
    <source>
        <dbReference type="Pfam" id="PF12416"/>
    </source>
</evidence>
<dbReference type="AlphaFoldDB" id="A0A7M5XD11"/>
<dbReference type="SUPFAM" id="SSF49562">
    <property type="entry name" value="C2 domain (Calcium/lipid-binding domain, CaLB)"/>
    <property type="match status" value="1"/>
</dbReference>
<organism evidence="4 5">
    <name type="scientific">Clytia hemisphaerica</name>
    <dbReference type="NCBI Taxonomy" id="252671"/>
    <lineage>
        <taxon>Eukaryota</taxon>
        <taxon>Metazoa</taxon>
        <taxon>Cnidaria</taxon>
        <taxon>Hydrozoa</taxon>
        <taxon>Hydroidolina</taxon>
        <taxon>Leptothecata</taxon>
        <taxon>Obeliida</taxon>
        <taxon>Clytiidae</taxon>
        <taxon>Clytia</taxon>
    </lineage>
</organism>
<dbReference type="OrthoDB" id="332250at2759"/>
<keyword evidence="1" id="KW-0175">Coiled coil</keyword>
<sequence>MGPETSDCQTYVLSVAINGVKNLVSLIPSTSAISSENGFYFYYSLLDNDVTNETFYELMTPSIPTERASVRISTTFRRLDVYLKRKQTLKVFFCCGDDTLGEAWIPLDKLSDTNNNNLLPSMTNGMFPLRSSKNDHRSLACVGVSVVLRREDQPAPVVATDPGLSPVEKLADKKAVSPDTITPTASPRLVHSPPPPSSPPQQRTPKKNQNQNSRVKTRQSPEKSKNRKERKEHHFVCSVDLRSIGHMDIPQPVHCFCRYSYPFFGSSSPVLTNPPVYLQRNCEVVLPQSFCQFEFASHMETVQSTLARVPLVIEVWSRSQNHKDELIGICHVQLSNIFASSNFQERSGPVVCSEKVPIVSSNRPGLKMGVIHVVFSFEDRGEINNIKFSPRRDQTSQSTDDTPSYNPPAPPANQRQHQEDEGRRAKEYEVAMALELWRQQQEEHFLNQLKAREKERMKALADEWKQRDLEREKLLARKIQEFNLLENTLKTSLSELQLKQRQVNEEEQLLEKKKAHLADEFDRKVCEMREASKRLKEEYQHQLQIEKNKQKEVEERYQRMVEHSQELERKVKEKDNEIYALKESLVKRPEVKMQSDMNILLIEKNELERKIEAVTKSKIHYKQQWGRALRELARIKTNEQEEAKSRLKKQQQELDHMKLRYLAAEEKQMMQTEKEELDQVKDEINKRLTDLQTNYEQQMSAATDQNHQQELIENDHGDRVAKLLEERDTLLHTGVYTNDDPVISELDKEIRLMIADKNT</sequence>
<dbReference type="PANTHER" id="PTHR21574:SF0">
    <property type="entry name" value="CENTROSOMAL PROTEIN OF 120 KDA"/>
    <property type="match status" value="1"/>
</dbReference>
<feature type="region of interest" description="Disordered" evidence="2">
    <location>
        <begin position="386"/>
        <end position="424"/>
    </location>
</feature>
<feature type="compositionally biased region" description="Polar residues" evidence="2">
    <location>
        <begin position="395"/>
        <end position="404"/>
    </location>
</feature>
<evidence type="ECO:0000313" key="4">
    <source>
        <dbReference type="EnsemblMetazoa" id="CLYHEMP021304.1"/>
    </source>
</evidence>
<dbReference type="InterPro" id="IPR035892">
    <property type="entry name" value="C2_domain_sf"/>
</dbReference>